<comment type="caution">
    <text evidence="3">The sequence shown here is derived from an EMBL/GenBank/DDBJ whole genome shotgun (WGS) entry which is preliminary data.</text>
</comment>
<gene>
    <name evidence="3" type="ORF">OXR69_020930</name>
</gene>
<sequence length="282" mass="32703">MKILFFCLKFPLASETFVLNQINYFISLGHDVKVLSLYPGDMKNVHEDYYKFDLSRRVNYIFENEYNKRSLTFYSRARLILSNVFKFNLKSFNFKKYGFFVCSLLLPSIVSKLKNRMSSDVIVAHFGHSGALANYLRDVGVISGQLVTVFHGYDLSAETLLKKYNFAYKDLFLSGDLFLPISEKWKDKLIEMQCPPDKIHIIRMGIKVKHFEYNERSFSAEPIKIISVCRLIEKKGLEYAIVACANLKKLGYKFSYQIIGYGELHEQLSLLINKLGKVRTSP</sequence>
<evidence type="ECO:0000259" key="1">
    <source>
        <dbReference type="Pfam" id="PF00534"/>
    </source>
</evidence>
<dbReference type="GO" id="GO:0016757">
    <property type="term" value="F:glycosyltransferase activity"/>
    <property type="evidence" value="ECO:0007669"/>
    <property type="project" value="UniProtKB-KW"/>
</dbReference>
<dbReference type="EC" id="2.4.-.-" evidence="3"/>
<keyword evidence="4" id="KW-1185">Reference proteome</keyword>
<feature type="domain" description="Glycosyl transferase family 1" evidence="1">
    <location>
        <begin position="219"/>
        <end position="276"/>
    </location>
</feature>
<name>A0ABT6EIU2_9ENTR</name>
<evidence type="ECO:0000313" key="4">
    <source>
        <dbReference type="Proteomes" id="UP001075001"/>
    </source>
</evidence>
<feature type="domain" description="Glycosyltransferase subfamily 4-like N-terminal" evidence="2">
    <location>
        <begin position="15"/>
        <end position="208"/>
    </location>
</feature>
<dbReference type="EMBL" id="JAPQEX020000001">
    <property type="protein sequence ID" value="MDG1644313.1"/>
    <property type="molecule type" value="Genomic_DNA"/>
</dbReference>
<accession>A0ABT6EIU2</accession>
<organism evidence="3 4">
    <name type="scientific">Klebsiella huaxiensis</name>
    <dbReference type="NCBI Taxonomy" id="2153354"/>
    <lineage>
        <taxon>Bacteria</taxon>
        <taxon>Pseudomonadati</taxon>
        <taxon>Pseudomonadota</taxon>
        <taxon>Gammaproteobacteria</taxon>
        <taxon>Enterobacterales</taxon>
        <taxon>Enterobacteriaceae</taxon>
        <taxon>Klebsiella/Raoultella group</taxon>
        <taxon>Klebsiella</taxon>
    </lineage>
</organism>
<protein>
    <submittedName>
        <fullName evidence="3">Glycosyltransferase</fullName>
        <ecNumber evidence="3">2.4.-.-</ecNumber>
    </submittedName>
</protein>
<dbReference type="SUPFAM" id="SSF53756">
    <property type="entry name" value="UDP-Glycosyltransferase/glycogen phosphorylase"/>
    <property type="match status" value="1"/>
</dbReference>
<dbReference type="InterPro" id="IPR028098">
    <property type="entry name" value="Glyco_trans_4-like_N"/>
</dbReference>
<keyword evidence="3" id="KW-0328">Glycosyltransferase</keyword>
<evidence type="ECO:0000259" key="2">
    <source>
        <dbReference type="Pfam" id="PF13439"/>
    </source>
</evidence>
<dbReference type="Gene3D" id="3.40.50.2000">
    <property type="entry name" value="Glycogen Phosphorylase B"/>
    <property type="match status" value="2"/>
</dbReference>
<dbReference type="Proteomes" id="UP001075001">
    <property type="component" value="Unassembled WGS sequence"/>
</dbReference>
<dbReference type="Pfam" id="PF00534">
    <property type="entry name" value="Glycos_transf_1"/>
    <property type="match status" value="1"/>
</dbReference>
<reference evidence="3" key="1">
    <citation type="submission" date="2023-03" db="EMBL/GenBank/DDBJ databases">
        <title>identification of new KPC variant in Klebsiella huaxiensis from the Hospital Sewage Samples in China.</title>
        <authorList>
            <person name="Wu Y."/>
        </authorList>
    </citation>
    <scope>NUCLEOTIDE SEQUENCE</scope>
    <source>
        <strain evidence="3">ZR-9</strain>
    </source>
</reference>
<evidence type="ECO:0000313" key="3">
    <source>
        <dbReference type="EMBL" id="MDG1644313.1"/>
    </source>
</evidence>
<dbReference type="InterPro" id="IPR001296">
    <property type="entry name" value="Glyco_trans_1"/>
</dbReference>
<dbReference type="RefSeq" id="WP_267985999.1">
    <property type="nucleotide sequence ID" value="NZ_JAPQEX020000001.1"/>
</dbReference>
<proteinExistence type="predicted"/>
<keyword evidence="3" id="KW-0808">Transferase</keyword>
<dbReference type="Pfam" id="PF13439">
    <property type="entry name" value="Glyco_transf_4"/>
    <property type="match status" value="1"/>
</dbReference>